<dbReference type="Gene3D" id="3.30.720.90">
    <property type="match status" value="1"/>
</dbReference>
<gene>
    <name evidence="5" type="ORF">MKW94_001975</name>
</gene>
<dbReference type="InterPro" id="IPR038464">
    <property type="entry name" value="Ribosomal_eL38_sf"/>
</dbReference>
<dbReference type="GO" id="GO:0022618">
    <property type="term" value="P:protein-RNA complex assembly"/>
    <property type="evidence" value="ECO:0007669"/>
    <property type="project" value="TreeGrafter"/>
</dbReference>
<evidence type="ECO:0000256" key="2">
    <source>
        <dbReference type="ARBA" id="ARBA00022980"/>
    </source>
</evidence>
<comment type="caution">
    <text evidence="5">The sequence shown here is derived from an EMBL/GenBank/DDBJ whole genome shotgun (WGS) entry which is preliminary data.</text>
</comment>
<evidence type="ECO:0000256" key="1">
    <source>
        <dbReference type="ARBA" id="ARBA00007803"/>
    </source>
</evidence>
<dbReference type="InterPro" id="IPR002675">
    <property type="entry name" value="Ribosomal_eL38"/>
</dbReference>
<evidence type="ECO:0000256" key="3">
    <source>
        <dbReference type="ARBA" id="ARBA00023274"/>
    </source>
</evidence>
<dbReference type="Proteomes" id="UP001177140">
    <property type="component" value="Unassembled WGS sequence"/>
</dbReference>
<keyword evidence="3 4" id="KW-0687">Ribonucleoprotein</keyword>
<evidence type="ECO:0008006" key="7">
    <source>
        <dbReference type="Google" id="ProtNLM"/>
    </source>
</evidence>
<dbReference type="Pfam" id="PF01781">
    <property type="entry name" value="Ribosomal_L38e"/>
    <property type="match status" value="1"/>
</dbReference>
<evidence type="ECO:0000256" key="4">
    <source>
        <dbReference type="RuleBase" id="RU003445"/>
    </source>
</evidence>
<organism evidence="5 6">
    <name type="scientific">Papaver nudicaule</name>
    <name type="common">Iceland poppy</name>
    <dbReference type="NCBI Taxonomy" id="74823"/>
    <lineage>
        <taxon>Eukaryota</taxon>
        <taxon>Viridiplantae</taxon>
        <taxon>Streptophyta</taxon>
        <taxon>Embryophyta</taxon>
        <taxon>Tracheophyta</taxon>
        <taxon>Spermatophyta</taxon>
        <taxon>Magnoliopsida</taxon>
        <taxon>Ranunculales</taxon>
        <taxon>Papaveraceae</taxon>
        <taxon>Papaveroideae</taxon>
        <taxon>Papaver</taxon>
    </lineage>
</organism>
<reference evidence="5" key="1">
    <citation type="submission" date="2022-03" db="EMBL/GenBank/DDBJ databases">
        <title>A functionally conserved STORR gene fusion in Papaver species that diverged 16.8 million years ago.</title>
        <authorList>
            <person name="Catania T."/>
        </authorList>
    </citation>
    <scope>NUCLEOTIDE SEQUENCE</scope>
    <source>
        <strain evidence="5">S-191538</strain>
    </source>
</reference>
<evidence type="ECO:0000313" key="6">
    <source>
        <dbReference type="Proteomes" id="UP001177140"/>
    </source>
</evidence>
<dbReference type="GO" id="GO:0022625">
    <property type="term" value="C:cytosolic large ribosomal subunit"/>
    <property type="evidence" value="ECO:0007669"/>
    <property type="project" value="TreeGrafter"/>
</dbReference>
<keyword evidence="2 4" id="KW-0689">Ribosomal protein</keyword>
<comment type="similarity">
    <text evidence="1 4">Belongs to the eukaryotic ribosomal protein eL38 family.</text>
</comment>
<proteinExistence type="inferred from homology"/>
<evidence type="ECO:0000313" key="5">
    <source>
        <dbReference type="EMBL" id="MCL7031847.1"/>
    </source>
</evidence>
<dbReference type="GO" id="GO:0006412">
    <property type="term" value="P:translation"/>
    <property type="evidence" value="ECO:0007669"/>
    <property type="project" value="InterPro"/>
</dbReference>
<protein>
    <recommendedName>
        <fullName evidence="7">60S ribosomal protein L38</fullName>
    </recommendedName>
</protein>
<dbReference type="PANTHER" id="PTHR10965">
    <property type="entry name" value="60S RIBOSOMAL PROTEIN L38"/>
    <property type="match status" value="1"/>
</dbReference>
<keyword evidence="6" id="KW-1185">Reference proteome</keyword>
<sequence length="82" mass="9870">MPKQINEIKDFLLTSRRKARSVRIKKSKDEVKFKVRCSKYLLSYLLLFKILNDQIWLTILFLQDVALKVFCKFEYSTNCYTP</sequence>
<name>A0AA41V4Q2_PAPNU</name>
<dbReference type="EMBL" id="JAJJMA010116605">
    <property type="protein sequence ID" value="MCL7031847.1"/>
    <property type="molecule type" value="Genomic_DNA"/>
</dbReference>
<dbReference type="GO" id="GO:0003735">
    <property type="term" value="F:structural constituent of ribosome"/>
    <property type="evidence" value="ECO:0007669"/>
    <property type="project" value="InterPro"/>
</dbReference>
<dbReference type="PANTHER" id="PTHR10965:SF0">
    <property type="entry name" value="LARGE RIBOSOMAL SUBUNIT PROTEIN EL38"/>
    <property type="match status" value="1"/>
</dbReference>
<dbReference type="AlphaFoldDB" id="A0AA41V4Q2"/>
<accession>A0AA41V4Q2</accession>